<dbReference type="InterPro" id="IPR006027">
    <property type="entry name" value="NusB_RsmB_TIM44"/>
</dbReference>
<dbReference type="SUPFAM" id="SSF48013">
    <property type="entry name" value="NusB-like"/>
    <property type="match status" value="1"/>
</dbReference>
<dbReference type="PANTHER" id="PTHR11078:SF3">
    <property type="entry name" value="ANTITERMINATION NUSB DOMAIN-CONTAINING PROTEIN"/>
    <property type="match status" value="1"/>
</dbReference>
<name>A0A3S2WVG6_9SPHI</name>
<dbReference type="Gene3D" id="1.10.940.10">
    <property type="entry name" value="NusB-like"/>
    <property type="match status" value="1"/>
</dbReference>
<dbReference type="InterPro" id="IPR035926">
    <property type="entry name" value="NusB-like_sf"/>
</dbReference>
<dbReference type="GO" id="GO:0005829">
    <property type="term" value="C:cytosol"/>
    <property type="evidence" value="ECO:0007669"/>
    <property type="project" value="TreeGrafter"/>
</dbReference>
<dbReference type="GO" id="GO:0003723">
    <property type="term" value="F:RNA binding"/>
    <property type="evidence" value="ECO:0007669"/>
    <property type="project" value="UniProtKB-KW"/>
</dbReference>
<dbReference type="PANTHER" id="PTHR11078">
    <property type="entry name" value="N UTILIZATION SUBSTANCE PROTEIN B-RELATED"/>
    <property type="match status" value="1"/>
</dbReference>
<feature type="domain" description="NusB/RsmB/TIM44" evidence="6">
    <location>
        <begin position="179"/>
        <end position="297"/>
    </location>
</feature>
<protein>
    <submittedName>
        <fullName evidence="7">Transcription antitermination factor NusB</fullName>
    </submittedName>
</protein>
<comment type="similarity">
    <text evidence="1">Belongs to the NusB family.</text>
</comment>
<evidence type="ECO:0000256" key="4">
    <source>
        <dbReference type="ARBA" id="ARBA00023015"/>
    </source>
</evidence>
<organism evidence="7 8">
    <name type="scientific">Mucilaginibacter limnophilus</name>
    <dbReference type="NCBI Taxonomy" id="1932778"/>
    <lineage>
        <taxon>Bacteria</taxon>
        <taxon>Pseudomonadati</taxon>
        <taxon>Bacteroidota</taxon>
        <taxon>Sphingobacteriia</taxon>
        <taxon>Sphingobacteriales</taxon>
        <taxon>Sphingobacteriaceae</taxon>
        <taxon>Mucilaginibacter</taxon>
    </lineage>
</organism>
<dbReference type="InterPro" id="IPR011605">
    <property type="entry name" value="NusB_fam"/>
</dbReference>
<dbReference type="RefSeq" id="WP_127708659.1">
    <property type="nucleotide sequence ID" value="NZ_SACK01000018.1"/>
</dbReference>
<dbReference type="OrthoDB" id="9787568at2"/>
<dbReference type="GO" id="GO:0031564">
    <property type="term" value="P:transcription antitermination"/>
    <property type="evidence" value="ECO:0007669"/>
    <property type="project" value="UniProtKB-KW"/>
</dbReference>
<keyword evidence="5" id="KW-0804">Transcription</keyword>
<evidence type="ECO:0000256" key="3">
    <source>
        <dbReference type="ARBA" id="ARBA00022884"/>
    </source>
</evidence>
<evidence type="ECO:0000259" key="6">
    <source>
        <dbReference type="Pfam" id="PF01029"/>
    </source>
</evidence>
<sequence>MLNRRHLRVKVLQSLYAYHQSSNRDIKTHQKNLIKSVDSVFEMYIWMLSLINEVVSFAANDAEERANKHLPTAEDLKPNLKILNNRFIQSLNENKEYITAVKKYKISWDFEPELSKTLFNVLKASQEYKDYLAKTDDTLHTDKDIIKFIFKKVILKSSLAEQVFEDKFIVWPVDKDVLQALIAKTFKNFSSDNYKENKLAEVTGNWDEDSEFITKLFDECIRHEDEHQQLIAAKTQNWEPERIAMMDTLLMKMALTEFLYFPSVPVKVTINEYLEISKEFSTPKSNSFINGILDKILNELKAANKIKKTGRGLIE</sequence>
<proteinExistence type="inferred from homology"/>
<dbReference type="Proteomes" id="UP000282759">
    <property type="component" value="Unassembled WGS sequence"/>
</dbReference>
<keyword evidence="3" id="KW-0694">RNA-binding</keyword>
<evidence type="ECO:0000313" key="8">
    <source>
        <dbReference type="Proteomes" id="UP000282759"/>
    </source>
</evidence>
<dbReference type="GO" id="GO:0006353">
    <property type="term" value="P:DNA-templated transcription termination"/>
    <property type="evidence" value="ECO:0007669"/>
    <property type="project" value="InterPro"/>
</dbReference>
<evidence type="ECO:0000256" key="5">
    <source>
        <dbReference type="ARBA" id="ARBA00023163"/>
    </source>
</evidence>
<dbReference type="AlphaFoldDB" id="A0A3S2WVG6"/>
<evidence type="ECO:0000313" key="7">
    <source>
        <dbReference type="EMBL" id="RVT96445.1"/>
    </source>
</evidence>
<gene>
    <name evidence="7" type="primary">nusB</name>
    <name evidence="7" type="ORF">EOD41_20400</name>
</gene>
<keyword evidence="8" id="KW-1185">Reference proteome</keyword>
<accession>A0A3S2WVG6</accession>
<evidence type="ECO:0000256" key="2">
    <source>
        <dbReference type="ARBA" id="ARBA00022814"/>
    </source>
</evidence>
<comment type="caution">
    <text evidence="7">The sequence shown here is derived from an EMBL/GenBank/DDBJ whole genome shotgun (WGS) entry which is preliminary data.</text>
</comment>
<keyword evidence="2" id="KW-0889">Transcription antitermination</keyword>
<dbReference type="EMBL" id="SACK01000018">
    <property type="protein sequence ID" value="RVT96445.1"/>
    <property type="molecule type" value="Genomic_DNA"/>
</dbReference>
<dbReference type="NCBIfam" id="TIGR01951">
    <property type="entry name" value="nusB"/>
    <property type="match status" value="1"/>
</dbReference>
<dbReference type="Pfam" id="PF01029">
    <property type="entry name" value="NusB"/>
    <property type="match status" value="1"/>
</dbReference>
<reference evidence="7 8" key="1">
    <citation type="submission" date="2019-01" db="EMBL/GenBank/DDBJ databases">
        <authorList>
            <person name="Chen W.-M."/>
        </authorList>
    </citation>
    <scope>NUCLEOTIDE SEQUENCE [LARGE SCALE GENOMIC DNA]</scope>
    <source>
        <strain evidence="7 8">YBJ-36</strain>
    </source>
</reference>
<evidence type="ECO:0000256" key="1">
    <source>
        <dbReference type="ARBA" id="ARBA00005952"/>
    </source>
</evidence>
<keyword evidence="4" id="KW-0805">Transcription regulation</keyword>